<feature type="region of interest" description="Disordered" evidence="1">
    <location>
        <begin position="1"/>
        <end position="24"/>
    </location>
</feature>
<evidence type="ECO:0000313" key="2">
    <source>
        <dbReference type="EMBL" id="GEP11505.1"/>
    </source>
</evidence>
<gene>
    <name evidence="2" type="ORF">MGN01_33500</name>
</gene>
<evidence type="ECO:0000256" key="1">
    <source>
        <dbReference type="SAM" id="MobiDB-lite"/>
    </source>
</evidence>
<proteinExistence type="predicted"/>
<name>A0A512JNG8_9HYPH</name>
<evidence type="ECO:0000313" key="3">
    <source>
        <dbReference type="Proteomes" id="UP000321750"/>
    </source>
</evidence>
<reference evidence="2 3" key="1">
    <citation type="submission" date="2019-07" db="EMBL/GenBank/DDBJ databases">
        <title>Whole genome shotgun sequence of Methylobacterium gnaphalii NBRC 107716.</title>
        <authorList>
            <person name="Hosoyama A."/>
            <person name="Uohara A."/>
            <person name="Ohji S."/>
            <person name="Ichikawa N."/>
        </authorList>
    </citation>
    <scope>NUCLEOTIDE SEQUENCE [LARGE SCALE GENOMIC DNA]</scope>
    <source>
        <strain evidence="2 3">NBRC 107716</strain>
    </source>
</reference>
<accession>A0A512JNG8</accession>
<dbReference type="Proteomes" id="UP000321750">
    <property type="component" value="Unassembled WGS sequence"/>
</dbReference>
<organism evidence="2 3">
    <name type="scientific">Methylobacterium gnaphalii</name>
    <dbReference type="NCBI Taxonomy" id="1010610"/>
    <lineage>
        <taxon>Bacteria</taxon>
        <taxon>Pseudomonadati</taxon>
        <taxon>Pseudomonadota</taxon>
        <taxon>Alphaproteobacteria</taxon>
        <taxon>Hyphomicrobiales</taxon>
        <taxon>Methylobacteriaceae</taxon>
        <taxon>Methylobacterium</taxon>
    </lineage>
</organism>
<sequence length="69" mass="7204">MTATRPTEEAPVDAPEEDGVTGRASPSWAAIRIGSAVVIAPVPSEIALNSPRYNGSARRLVNAADRVAF</sequence>
<keyword evidence="3" id="KW-1185">Reference proteome</keyword>
<protein>
    <submittedName>
        <fullName evidence="2">Uncharacterized protein</fullName>
    </submittedName>
</protein>
<dbReference type="AlphaFoldDB" id="A0A512JNG8"/>
<feature type="compositionally biased region" description="Acidic residues" evidence="1">
    <location>
        <begin position="10"/>
        <end position="19"/>
    </location>
</feature>
<dbReference type="EMBL" id="BJZV01000019">
    <property type="protein sequence ID" value="GEP11505.1"/>
    <property type="molecule type" value="Genomic_DNA"/>
</dbReference>
<comment type="caution">
    <text evidence="2">The sequence shown here is derived from an EMBL/GenBank/DDBJ whole genome shotgun (WGS) entry which is preliminary data.</text>
</comment>